<feature type="domain" description="HpcH/HpaI aldolase/citrate lyase" evidence="4">
    <location>
        <begin position="18"/>
        <end position="246"/>
    </location>
</feature>
<sequence length="260" mass="28065">MRKNHVKQQLKQGEPSLGAWLSLASTTATRVMSRIGFDWLLIDMEHSAQNPVLMAEMVATIADAGTSGPLVRLPFNRVEWFKWALDAGAWGVVVPMVNSREEAQYAVDCAKYPPFGNRSIGGTFAPYGFGTTNRPQYNQAANDETLLVVQIESREGLEHVDEILSVPGIDVAFVGPNDLHAQLGFPPSYEGTEPEFVAALETIKAGAIKHHVALGIMSGDGKAAAARVQQGFQMVCVTADVGSMIAAATQNLEIARRAEK</sequence>
<comment type="caution">
    <text evidence="5">The sequence shown here is derived from an EMBL/GenBank/DDBJ whole genome shotgun (WGS) entry which is preliminary data.</text>
</comment>
<keyword evidence="6" id="KW-1185">Reference proteome</keyword>
<evidence type="ECO:0000256" key="1">
    <source>
        <dbReference type="ARBA" id="ARBA00005568"/>
    </source>
</evidence>
<name>A0ABQ6FH57_9CHLR</name>
<accession>A0ABQ6FH57</accession>
<dbReference type="RefSeq" id="WP_338246844.1">
    <property type="nucleotide sequence ID" value="NZ_BSRI01000001.1"/>
</dbReference>
<dbReference type="InterPro" id="IPR050251">
    <property type="entry name" value="HpcH-HpaI_aldolase"/>
</dbReference>
<dbReference type="PANTHER" id="PTHR30502">
    <property type="entry name" value="2-KETO-3-DEOXY-L-RHAMNONATE ALDOLASE"/>
    <property type="match status" value="1"/>
</dbReference>
<dbReference type="Pfam" id="PF03328">
    <property type="entry name" value="HpcH_HpaI"/>
    <property type="match status" value="1"/>
</dbReference>
<keyword evidence="2" id="KW-0479">Metal-binding</keyword>
<dbReference type="Proteomes" id="UP001344906">
    <property type="component" value="Unassembled WGS sequence"/>
</dbReference>
<evidence type="ECO:0000313" key="5">
    <source>
        <dbReference type="EMBL" id="GLV53328.1"/>
    </source>
</evidence>
<protein>
    <submittedName>
        <fullName evidence="5">2-dehydro-3-deoxyglucarate aldolase</fullName>
    </submittedName>
</protein>
<evidence type="ECO:0000259" key="4">
    <source>
        <dbReference type="Pfam" id="PF03328"/>
    </source>
</evidence>
<dbReference type="InterPro" id="IPR015813">
    <property type="entry name" value="Pyrv/PenolPyrv_kinase-like_dom"/>
</dbReference>
<dbReference type="InterPro" id="IPR005000">
    <property type="entry name" value="Aldolase/citrate-lyase_domain"/>
</dbReference>
<dbReference type="InterPro" id="IPR040442">
    <property type="entry name" value="Pyrv_kinase-like_dom_sf"/>
</dbReference>
<dbReference type="EMBL" id="BSRI01000001">
    <property type="protein sequence ID" value="GLV53328.1"/>
    <property type="molecule type" value="Genomic_DNA"/>
</dbReference>
<dbReference type="PANTHER" id="PTHR30502:SF0">
    <property type="entry name" value="PHOSPHOENOLPYRUVATE CARBOXYLASE FAMILY PROTEIN"/>
    <property type="match status" value="1"/>
</dbReference>
<evidence type="ECO:0000256" key="3">
    <source>
        <dbReference type="ARBA" id="ARBA00023239"/>
    </source>
</evidence>
<dbReference type="Gene3D" id="3.20.20.60">
    <property type="entry name" value="Phosphoenolpyruvate-binding domains"/>
    <property type="match status" value="1"/>
</dbReference>
<evidence type="ECO:0000256" key="2">
    <source>
        <dbReference type="ARBA" id="ARBA00022723"/>
    </source>
</evidence>
<comment type="similarity">
    <text evidence="1">Belongs to the HpcH/HpaI aldolase family.</text>
</comment>
<organism evidence="5 6">
    <name type="scientific">Dictyobacter halimunensis</name>
    <dbReference type="NCBI Taxonomy" id="3026934"/>
    <lineage>
        <taxon>Bacteria</taxon>
        <taxon>Bacillati</taxon>
        <taxon>Chloroflexota</taxon>
        <taxon>Ktedonobacteria</taxon>
        <taxon>Ktedonobacterales</taxon>
        <taxon>Dictyobacteraceae</taxon>
        <taxon>Dictyobacter</taxon>
    </lineage>
</organism>
<keyword evidence="3" id="KW-0456">Lyase</keyword>
<dbReference type="SUPFAM" id="SSF51621">
    <property type="entry name" value="Phosphoenolpyruvate/pyruvate domain"/>
    <property type="match status" value="1"/>
</dbReference>
<evidence type="ECO:0000313" key="6">
    <source>
        <dbReference type="Proteomes" id="UP001344906"/>
    </source>
</evidence>
<reference evidence="5 6" key="1">
    <citation type="submission" date="2023-02" db="EMBL/GenBank/DDBJ databases">
        <title>Dictyobacter halimunensis sp. nov., a new member of the class Ktedonobacteria from forest soil in a geothermal area.</title>
        <authorList>
            <person name="Rachmania M.K."/>
            <person name="Ningsih F."/>
            <person name="Sakai Y."/>
            <person name="Yabe S."/>
            <person name="Yokota A."/>
            <person name="Sjamsuridzal W."/>
        </authorList>
    </citation>
    <scope>NUCLEOTIDE SEQUENCE [LARGE SCALE GENOMIC DNA]</scope>
    <source>
        <strain evidence="5 6">S3.2.2.5</strain>
    </source>
</reference>
<proteinExistence type="inferred from homology"/>
<gene>
    <name evidence="5" type="ORF">KDH_01830</name>
</gene>